<accession>A0ABN2UMP7</accession>
<keyword evidence="1" id="KW-1133">Transmembrane helix</keyword>
<dbReference type="EMBL" id="BAAAQN010000028">
    <property type="protein sequence ID" value="GAA2039376.1"/>
    <property type="molecule type" value="Genomic_DNA"/>
</dbReference>
<comment type="caution">
    <text evidence="2">The sequence shown here is derived from an EMBL/GenBank/DDBJ whole genome shotgun (WGS) entry which is preliminary data.</text>
</comment>
<name>A0ABN2UMP7_9ACTN</name>
<feature type="transmembrane region" description="Helical" evidence="1">
    <location>
        <begin position="110"/>
        <end position="132"/>
    </location>
</feature>
<evidence type="ECO:0008006" key="4">
    <source>
        <dbReference type="Google" id="ProtNLM"/>
    </source>
</evidence>
<feature type="transmembrane region" description="Helical" evidence="1">
    <location>
        <begin position="26"/>
        <end position="48"/>
    </location>
</feature>
<keyword evidence="1" id="KW-0812">Transmembrane</keyword>
<feature type="transmembrane region" description="Helical" evidence="1">
    <location>
        <begin position="60"/>
        <end position="90"/>
    </location>
</feature>
<evidence type="ECO:0000313" key="3">
    <source>
        <dbReference type="Proteomes" id="UP001500751"/>
    </source>
</evidence>
<reference evidence="2 3" key="1">
    <citation type="journal article" date="2019" name="Int. J. Syst. Evol. Microbiol.">
        <title>The Global Catalogue of Microorganisms (GCM) 10K type strain sequencing project: providing services to taxonomists for standard genome sequencing and annotation.</title>
        <authorList>
            <consortium name="The Broad Institute Genomics Platform"/>
            <consortium name="The Broad Institute Genome Sequencing Center for Infectious Disease"/>
            <person name="Wu L."/>
            <person name="Ma J."/>
        </authorList>
    </citation>
    <scope>NUCLEOTIDE SEQUENCE [LARGE SCALE GENOMIC DNA]</scope>
    <source>
        <strain evidence="2 3">JCM 16014</strain>
    </source>
</reference>
<organism evidence="2 3">
    <name type="scientific">Catenulispora yoronensis</name>
    <dbReference type="NCBI Taxonomy" id="450799"/>
    <lineage>
        <taxon>Bacteria</taxon>
        <taxon>Bacillati</taxon>
        <taxon>Actinomycetota</taxon>
        <taxon>Actinomycetes</taxon>
        <taxon>Catenulisporales</taxon>
        <taxon>Catenulisporaceae</taxon>
        <taxon>Catenulispora</taxon>
    </lineage>
</organism>
<protein>
    <recommendedName>
        <fullName evidence="4">DUF4118 domain-containing protein</fullName>
    </recommendedName>
</protein>
<proteinExistence type="predicted"/>
<evidence type="ECO:0000313" key="2">
    <source>
        <dbReference type="EMBL" id="GAA2039376.1"/>
    </source>
</evidence>
<dbReference type="RefSeq" id="WP_344667768.1">
    <property type="nucleotide sequence ID" value="NZ_BAAAQN010000028.1"/>
</dbReference>
<keyword evidence="3" id="KW-1185">Reference proteome</keyword>
<evidence type="ECO:0000256" key="1">
    <source>
        <dbReference type="SAM" id="Phobius"/>
    </source>
</evidence>
<dbReference type="Proteomes" id="UP001500751">
    <property type="component" value="Unassembled WGS sequence"/>
</dbReference>
<keyword evidence="1" id="KW-0472">Membrane</keyword>
<gene>
    <name evidence="2" type="ORF">GCM10009839_46660</name>
</gene>
<sequence length="154" mass="15881">MTTLLAARPAIVRALAASVGLTAAWGLVSGITQYHFAYACLAVGFVLARTLTKTPAPRTALLPAIAAVLAFAVGFVGDFAAVVVALWLHYGIPAGVIFDHSGELFSNVAGGHSVTDWVFFLLAAIAAAGMTAGRQVNEIESRAEADPARNQTAS</sequence>